<organism evidence="11 12">
    <name type="scientific">Python bivittatus</name>
    <name type="common">Burmese python</name>
    <name type="synonym">Python molurus bivittatus</name>
    <dbReference type="NCBI Taxonomy" id="176946"/>
    <lineage>
        <taxon>Eukaryota</taxon>
        <taxon>Metazoa</taxon>
        <taxon>Chordata</taxon>
        <taxon>Craniata</taxon>
        <taxon>Vertebrata</taxon>
        <taxon>Euteleostomi</taxon>
        <taxon>Lepidosauria</taxon>
        <taxon>Squamata</taxon>
        <taxon>Bifurcata</taxon>
        <taxon>Unidentata</taxon>
        <taxon>Episquamata</taxon>
        <taxon>Toxicofera</taxon>
        <taxon>Serpentes</taxon>
        <taxon>Henophidia</taxon>
        <taxon>Pythonidae</taxon>
        <taxon>Python</taxon>
    </lineage>
</organism>
<dbReference type="Proteomes" id="UP000695026">
    <property type="component" value="Unplaced"/>
</dbReference>
<keyword evidence="3" id="KW-0552">Olfaction</keyword>
<keyword evidence="2 9" id="KW-0812">Transmembrane</keyword>
<evidence type="ECO:0000313" key="12">
    <source>
        <dbReference type="RefSeq" id="XP_007442984.1"/>
    </source>
</evidence>
<protein>
    <submittedName>
        <fullName evidence="12">Olfactory receptor 4D9-like</fullName>
    </submittedName>
</protein>
<evidence type="ECO:0000256" key="1">
    <source>
        <dbReference type="ARBA" id="ARBA00004141"/>
    </source>
</evidence>
<dbReference type="FunFam" id="1.20.1070.10:FF:000007">
    <property type="entry name" value="Olfactory receptor"/>
    <property type="match status" value="1"/>
</dbReference>
<dbReference type="SUPFAM" id="SSF81321">
    <property type="entry name" value="Family A G protein-coupled receptor-like"/>
    <property type="match status" value="1"/>
</dbReference>
<feature type="transmembrane region" description="Helical" evidence="9">
    <location>
        <begin position="96"/>
        <end position="124"/>
    </location>
</feature>
<dbReference type="GeneID" id="103060109"/>
<evidence type="ECO:0000259" key="10">
    <source>
        <dbReference type="PROSITE" id="PS50262"/>
    </source>
</evidence>
<accession>A0A9F2RC02</accession>
<sequence>MEVENNTAWVTEFVFVGFVGFSPNPNFKYFFLIVLPLVYMTTCLGNVLIIITVISDHHLHVPMYFLLATLAFLDISESSVTAPKLLQVLFSKQNTISFYGCLTQIFFFHFIGGMVTFFLVAMAADRFLAITKPLQYIVIMNRNTFLELIMAASLFGFVHSIIQVILILQLPFCGPNLLENFYCDVPQVVKLACTDIYQVELLMVFNNGLLTTLAFIALLISYSVILFKIRNHVSEGQHKALSTCAAQVTVVSLHFIPCIFIYARPFKKSRIDMIVSLLYTVVSPMLNPIIYTLRNNEMKDAIRRLMLKFFSKRIKNVI</sequence>
<dbReference type="RefSeq" id="XP_007442984.1">
    <property type="nucleotide sequence ID" value="XM_007442922.1"/>
</dbReference>
<reference evidence="12" key="1">
    <citation type="submission" date="2025-08" db="UniProtKB">
        <authorList>
            <consortium name="RefSeq"/>
        </authorList>
    </citation>
    <scope>IDENTIFICATION</scope>
    <source>
        <tissue evidence="12">Liver</tissue>
    </source>
</reference>
<keyword evidence="3" id="KW-0716">Sensory transduction</keyword>
<feature type="transmembrane region" description="Helical" evidence="9">
    <location>
        <begin position="274"/>
        <end position="293"/>
    </location>
</feature>
<dbReference type="PRINTS" id="PR00237">
    <property type="entry name" value="GPCRRHODOPSN"/>
</dbReference>
<dbReference type="GO" id="GO:0004984">
    <property type="term" value="F:olfactory receptor activity"/>
    <property type="evidence" value="ECO:0007669"/>
    <property type="project" value="InterPro"/>
</dbReference>
<dbReference type="PANTHER" id="PTHR48002">
    <property type="entry name" value="OLFACTORY RECEPTOR"/>
    <property type="match status" value="1"/>
</dbReference>
<feature type="transmembrane region" description="Helical" evidence="9">
    <location>
        <begin position="145"/>
        <end position="168"/>
    </location>
</feature>
<dbReference type="OrthoDB" id="6130476at2759"/>
<evidence type="ECO:0000256" key="2">
    <source>
        <dbReference type="ARBA" id="ARBA00022692"/>
    </source>
</evidence>
<keyword evidence="5" id="KW-0297">G-protein coupled receptor</keyword>
<dbReference type="InterPro" id="IPR000276">
    <property type="entry name" value="GPCR_Rhodpsn"/>
</dbReference>
<dbReference type="KEGG" id="pbi:103060109"/>
<dbReference type="GO" id="GO:0004930">
    <property type="term" value="F:G protein-coupled receptor activity"/>
    <property type="evidence" value="ECO:0007669"/>
    <property type="project" value="UniProtKB-KW"/>
</dbReference>
<dbReference type="OMA" id="RSAPMYF"/>
<evidence type="ECO:0000256" key="5">
    <source>
        <dbReference type="ARBA" id="ARBA00023040"/>
    </source>
</evidence>
<keyword evidence="11" id="KW-1185">Reference proteome</keyword>
<comment type="subcellular location">
    <subcellularLocation>
        <location evidence="1">Membrane</location>
        <topology evidence="1">Multi-pass membrane protein</topology>
    </subcellularLocation>
</comment>
<evidence type="ECO:0000256" key="4">
    <source>
        <dbReference type="ARBA" id="ARBA00022989"/>
    </source>
</evidence>
<dbReference type="PROSITE" id="PS50262">
    <property type="entry name" value="G_PROTEIN_RECEP_F1_2"/>
    <property type="match status" value="1"/>
</dbReference>
<name>A0A9F2RC02_PYTBI</name>
<feature type="transmembrane region" description="Helical" evidence="9">
    <location>
        <begin position="61"/>
        <end position="76"/>
    </location>
</feature>
<dbReference type="InterPro" id="IPR017452">
    <property type="entry name" value="GPCR_Rhodpsn_7TM"/>
</dbReference>
<dbReference type="GO" id="GO:0005886">
    <property type="term" value="C:plasma membrane"/>
    <property type="evidence" value="ECO:0007669"/>
    <property type="project" value="UniProtKB-ARBA"/>
</dbReference>
<dbReference type="InterPro" id="IPR000725">
    <property type="entry name" value="Olfact_rcpt"/>
</dbReference>
<evidence type="ECO:0000256" key="7">
    <source>
        <dbReference type="ARBA" id="ARBA00023170"/>
    </source>
</evidence>
<keyword evidence="7" id="KW-0675">Receptor</keyword>
<feature type="domain" description="G-protein coupled receptors family 1 profile" evidence="10">
    <location>
        <begin position="45"/>
        <end position="291"/>
    </location>
</feature>
<feature type="transmembrane region" description="Helical" evidence="9">
    <location>
        <begin position="241"/>
        <end position="262"/>
    </location>
</feature>
<evidence type="ECO:0000256" key="8">
    <source>
        <dbReference type="ARBA" id="ARBA00023224"/>
    </source>
</evidence>
<keyword evidence="6 9" id="KW-0472">Membrane</keyword>
<dbReference type="Gene3D" id="1.20.1070.10">
    <property type="entry name" value="Rhodopsin 7-helix transmembrane proteins"/>
    <property type="match status" value="1"/>
</dbReference>
<feature type="transmembrane region" description="Helical" evidence="9">
    <location>
        <begin position="29"/>
        <end position="54"/>
    </location>
</feature>
<dbReference type="PRINTS" id="PR00245">
    <property type="entry name" value="OLFACTORYR"/>
</dbReference>
<dbReference type="Pfam" id="PF13853">
    <property type="entry name" value="7tm_4"/>
    <property type="match status" value="1"/>
</dbReference>
<feature type="transmembrane region" description="Helical" evidence="9">
    <location>
        <begin position="209"/>
        <end position="229"/>
    </location>
</feature>
<keyword evidence="8" id="KW-0807">Transducer</keyword>
<gene>
    <name evidence="12" type="primary">LOC103060109</name>
</gene>
<evidence type="ECO:0000313" key="11">
    <source>
        <dbReference type="Proteomes" id="UP000695026"/>
    </source>
</evidence>
<proteinExistence type="predicted"/>
<evidence type="ECO:0000256" key="9">
    <source>
        <dbReference type="SAM" id="Phobius"/>
    </source>
</evidence>
<evidence type="ECO:0000256" key="3">
    <source>
        <dbReference type="ARBA" id="ARBA00022725"/>
    </source>
</evidence>
<dbReference type="InterPro" id="IPR050427">
    <property type="entry name" value="Olfactory_Receptors"/>
</dbReference>
<dbReference type="AlphaFoldDB" id="A0A9F2RC02"/>
<keyword evidence="4 9" id="KW-1133">Transmembrane helix</keyword>
<evidence type="ECO:0000256" key="6">
    <source>
        <dbReference type="ARBA" id="ARBA00023136"/>
    </source>
</evidence>